<dbReference type="Proteomes" id="UP001079657">
    <property type="component" value="Unassembled WGS sequence"/>
</dbReference>
<accession>A0ABT4CLY4</accession>
<gene>
    <name evidence="2" type="ORF">OXH55_05380</name>
</gene>
<evidence type="ECO:0008006" key="4">
    <source>
        <dbReference type="Google" id="ProtNLM"/>
    </source>
</evidence>
<feature type="chain" id="PRO_5045368995" description="DUF4878 domain-containing protein" evidence="1">
    <location>
        <begin position="31"/>
        <end position="198"/>
    </location>
</feature>
<dbReference type="PROSITE" id="PS51257">
    <property type="entry name" value="PROKAR_LIPOPROTEIN"/>
    <property type="match status" value="1"/>
</dbReference>
<proteinExistence type="predicted"/>
<evidence type="ECO:0000313" key="2">
    <source>
        <dbReference type="EMBL" id="MCY6370057.1"/>
    </source>
</evidence>
<protein>
    <recommendedName>
        <fullName evidence="4">DUF4878 domain-containing protein</fullName>
    </recommendedName>
</protein>
<feature type="signal peptide" evidence="1">
    <location>
        <begin position="1"/>
        <end position="30"/>
    </location>
</feature>
<keyword evidence="3" id="KW-1185">Reference proteome</keyword>
<sequence length="198" mass="21819">MKISKKYFNVLSLLIIFTLSLSFISCGSSAVPDDSVKAFFGSLQKQDFKTASTYVKDANNSINFDNPQQKEIVNKIVSKLQYEIISSTTDGDTAKVKTKITSPDLVKVTGKMVSDLLPTLFAQALNGEKTDQAKTDKMVTDYFIKNIDDPKVEMISNEVEINLVKNKNTWLLVGDDDLINAITGNLTKAFADLSTSAQ</sequence>
<dbReference type="EMBL" id="JAPQES010000001">
    <property type="protein sequence ID" value="MCY6370057.1"/>
    <property type="molecule type" value="Genomic_DNA"/>
</dbReference>
<organism evidence="2 3">
    <name type="scientific">Clostridium ganghwense</name>
    <dbReference type="NCBI Taxonomy" id="312089"/>
    <lineage>
        <taxon>Bacteria</taxon>
        <taxon>Bacillati</taxon>
        <taxon>Bacillota</taxon>
        <taxon>Clostridia</taxon>
        <taxon>Eubacteriales</taxon>
        <taxon>Clostridiaceae</taxon>
        <taxon>Clostridium</taxon>
    </lineage>
</organism>
<name>A0ABT4CLY4_9CLOT</name>
<reference evidence="2" key="1">
    <citation type="submission" date="2022-12" db="EMBL/GenBank/DDBJ databases">
        <authorList>
            <person name="Wang J."/>
        </authorList>
    </citation>
    <scope>NUCLEOTIDE SEQUENCE</scope>
    <source>
        <strain evidence="2">HY-42-06</strain>
    </source>
</reference>
<comment type="caution">
    <text evidence="2">The sequence shown here is derived from an EMBL/GenBank/DDBJ whole genome shotgun (WGS) entry which is preliminary data.</text>
</comment>
<evidence type="ECO:0000313" key="3">
    <source>
        <dbReference type="Proteomes" id="UP001079657"/>
    </source>
</evidence>
<keyword evidence="1" id="KW-0732">Signal</keyword>
<evidence type="ECO:0000256" key="1">
    <source>
        <dbReference type="SAM" id="SignalP"/>
    </source>
</evidence>
<dbReference type="RefSeq" id="WP_268048591.1">
    <property type="nucleotide sequence ID" value="NZ_JAPQES010000001.1"/>
</dbReference>